<sequence length="649" mass="70712">MTVLHGYFSRYLSPSYGKNNHSSEVLLKSENYLNLIVDAADISPEEEYDYIVVGGGTAGCPLAATLSSNYSVLLLERGGLPHEHPDVLSEEKILVNLYKANDRDSPAQPFTSEDGIPNLRGRVLGGSSMINIGIYSRADSNFYSRTGIKWDMGAVEKAYEWVEESVVFGTEKLTTWESSVRDALLESNIGPDNGFTLDHVVGAKVTGATFDQTGRRHGAVELLNKANPENLRVIVNATVQRLNFSSSESSGFDLLICALGSPQLLLLSGVGPRPNLTSLNIPVFLDQPFIGQFMYDPPRNAINFVTPFPISGIGSHAVGISRDGFSINDVSSAPPFYSPVHWSQNKGREKRLDYGSNKKRNPLKSENYLNLIVDATDISPEEEYDYIVVGGSTAGCPLAATLSSNYSVLLLERGGLPYEHPDVLSEEKILVDLYEANDRDSPAQPFTSEDGIPSARGRVLGGSSTINVGIYSRADSDFYSRTGIKWDMGAVKKAYEWVEESVVFGTDKLTTWESSVRDALLESNIGPDNGFTLDHVVGAKVTGATFDERGRRHGAVELLNKANPENLRVIVNATVQRLNFSSSESSGFDLLIFILDQPFVGQFMYDPPRSTVNLVTPFPISGIGSHAIGISRDGFSINDISGATPFYSP</sequence>
<feature type="domain" description="Glucose-methanol-choline oxidoreductase N-terminal" evidence="5">
    <location>
        <begin position="457"/>
        <end position="480"/>
    </location>
</feature>
<dbReference type="SUPFAM" id="SSF51905">
    <property type="entry name" value="FAD/NAD(P)-binding domain"/>
    <property type="match status" value="2"/>
</dbReference>
<dbReference type="PANTHER" id="PTHR45968">
    <property type="entry name" value="OSJNBA0019K04.7 PROTEIN"/>
    <property type="match status" value="1"/>
</dbReference>
<dbReference type="Pfam" id="PF00732">
    <property type="entry name" value="GMC_oxred_N"/>
    <property type="match status" value="2"/>
</dbReference>
<dbReference type="GO" id="GO:0050660">
    <property type="term" value="F:flavin adenine dinucleotide binding"/>
    <property type="evidence" value="ECO:0007669"/>
    <property type="project" value="InterPro"/>
</dbReference>
<dbReference type="InterPro" id="IPR000172">
    <property type="entry name" value="GMC_OxRdtase_N"/>
</dbReference>
<comment type="cofactor">
    <cofactor evidence="1">
        <name>FAD</name>
        <dbReference type="ChEBI" id="CHEBI:57692"/>
    </cofactor>
</comment>
<protein>
    <recommendedName>
        <fullName evidence="5">Glucose-methanol-choline oxidoreductase N-terminal domain-containing protein</fullName>
    </recommendedName>
</protein>
<evidence type="ECO:0000313" key="6">
    <source>
        <dbReference type="EMBL" id="KAK3023872.1"/>
    </source>
</evidence>
<gene>
    <name evidence="6" type="ORF">RJ639_042888</name>
</gene>
<evidence type="ECO:0000259" key="5">
    <source>
        <dbReference type="PROSITE" id="PS00623"/>
    </source>
</evidence>
<accession>A0AA88WBL8</accession>
<keyword evidence="2 4" id="KW-0285">Flavoprotein</keyword>
<dbReference type="PANTHER" id="PTHR45968:SF2">
    <property type="entry name" value="(R)-MANDELONITRILE LYASE-LIKE"/>
    <property type="match status" value="1"/>
</dbReference>
<keyword evidence="3 4" id="KW-0274">FAD</keyword>
<evidence type="ECO:0000313" key="7">
    <source>
        <dbReference type="Proteomes" id="UP001188597"/>
    </source>
</evidence>
<evidence type="ECO:0000256" key="1">
    <source>
        <dbReference type="ARBA" id="ARBA00001974"/>
    </source>
</evidence>
<organism evidence="6 7">
    <name type="scientific">Escallonia herrerae</name>
    <dbReference type="NCBI Taxonomy" id="1293975"/>
    <lineage>
        <taxon>Eukaryota</taxon>
        <taxon>Viridiplantae</taxon>
        <taxon>Streptophyta</taxon>
        <taxon>Embryophyta</taxon>
        <taxon>Tracheophyta</taxon>
        <taxon>Spermatophyta</taxon>
        <taxon>Magnoliopsida</taxon>
        <taxon>eudicotyledons</taxon>
        <taxon>Gunneridae</taxon>
        <taxon>Pentapetalae</taxon>
        <taxon>asterids</taxon>
        <taxon>campanulids</taxon>
        <taxon>Escalloniales</taxon>
        <taxon>Escalloniaceae</taxon>
        <taxon>Escallonia</taxon>
    </lineage>
</organism>
<feature type="domain" description="Glucose-methanol-choline oxidoreductase N-terminal" evidence="5">
    <location>
        <begin position="121"/>
        <end position="144"/>
    </location>
</feature>
<dbReference type="EMBL" id="JAVXUP010000630">
    <property type="protein sequence ID" value="KAK3023872.1"/>
    <property type="molecule type" value="Genomic_DNA"/>
</dbReference>
<dbReference type="PROSITE" id="PS00623">
    <property type="entry name" value="GMC_OXRED_1"/>
    <property type="match status" value="2"/>
</dbReference>
<dbReference type="GO" id="GO:0016614">
    <property type="term" value="F:oxidoreductase activity, acting on CH-OH group of donors"/>
    <property type="evidence" value="ECO:0007669"/>
    <property type="project" value="InterPro"/>
</dbReference>
<dbReference type="InterPro" id="IPR036188">
    <property type="entry name" value="FAD/NAD-bd_sf"/>
</dbReference>
<keyword evidence="7" id="KW-1185">Reference proteome</keyword>
<name>A0AA88WBL8_9ASTE</name>
<reference evidence="6" key="1">
    <citation type="submission" date="2022-12" db="EMBL/GenBank/DDBJ databases">
        <title>Draft genome assemblies for two species of Escallonia (Escalloniales).</title>
        <authorList>
            <person name="Chanderbali A."/>
            <person name="Dervinis C."/>
            <person name="Anghel I."/>
            <person name="Soltis D."/>
            <person name="Soltis P."/>
            <person name="Zapata F."/>
        </authorList>
    </citation>
    <scope>NUCLEOTIDE SEQUENCE</scope>
    <source>
        <strain evidence="6">UCBG64.0493</strain>
        <tissue evidence="6">Leaf</tissue>
    </source>
</reference>
<evidence type="ECO:0000256" key="2">
    <source>
        <dbReference type="ARBA" id="ARBA00022630"/>
    </source>
</evidence>
<feature type="non-terminal residue" evidence="6">
    <location>
        <position position="1"/>
    </location>
</feature>
<comment type="similarity">
    <text evidence="4">Belongs to the GMC oxidoreductase family.</text>
</comment>
<evidence type="ECO:0000256" key="3">
    <source>
        <dbReference type="ARBA" id="ARBA00022827"/>
    </source>
</evidence>
<dbReference type="InterPro" id="IPR051871">
    <property type="entry name" value="GMC_Oxidoreductase-Related"/>
</dbReference>
<dbReference type="Proteomes" id="UP001188597">
    <property type="component" value="Unassembled WGS sequence"/>
</dbReference>
<proteinExistence type="inferred from homology"/>
<evidence type="ECO:0000256" key="4">
    <source>
        <dbReference type="RuleBase" id="RU003968"/>
    </source>
</evidence>
<comment type="caution">
    <text evidence="6">The sequence shown here is derived from an EMBL/GenBank/DDBJ whole genome shotgun (WGS) entry which is preliminary data.</text>
</comment>
<dbReference type="AlphaFoldDB" id="A0AA88WBL8"/>
<dbReference type="Gene3D" id="3.50.50.60">
    <property type="entry name" value="FAD/NAD(P)-binding domain"/>
    <property type="match status" value="3"/>
</dbReference>